<organism evidence="1 2">
    <name type="scientific">Leucocoprinus birnbaumii</name>
    <dbReference type="NCBI Taxonomy" id="56174"/>
    <lineage>
        <taxon>Eukaryota</taxon>
        <taxon>Fungi</taxon>
        <taxon>Dikarya</taxon>
        <taxon>Basidiomycota</taxon>
        <taxon>Agaricomycotina</taxon>
        <taxon>Agaricomycetes</taxon>
        <taxon>Agaricomycetidae</taxon>
        <taxon>Agaricales</taxon>
        <taxon>Agaricineae</taxon>
        <taxon>Agaricaceae</taxon>
        <taxon>Leucocoprinus</taxon>
    </lineage>
</organism>
<sequence length="383" mass="43102">MVDPGDAFAGLSVILFGDFHQFPPVTRSKLALYQPTNYNKRAMIGSNIYRQFDTVVLLEKQNRVTDRRWMELLRNLRHGGCTGDDITVVESLQLTNPASTLPDFSSPGWKDAILVTSRRVVKDMWNEEALKKHSFLTGNRIYLAPAEDMIVRRHSQCTTNNQERLALAKCSADDTRRLPGLVSMSVGMRAMILLNIATEADIANGTRGTIEEIVLDPRESETLETDKEGRVKLQFPPSLVKFRPDLPTNVQFNGLEDGLILITPSQTGFSINICQEGAVRREKVSRRQFALTQAYAFTDYKSQGQTLPYVIVDLAPPPGRGAKLTPFNIYVALSRSRGRDTIRILRSFNETLFTTHPCPLLEEEDNRLAALAEDTKTKWNDTL</sequence>
<dbReference type="EMBL" id="JANIEX010000396">
    <property type="protein sequence ID" value="KAJ3567668.1"/>
    <property type="molecule type" value="Genomic_DNA"/>
</dbReference>
<proteinExistence type="predicted"/>
<evidence type="ECO:0008006" key="3">
    <source>
        <dbReference type="Google" id="ProtNLM"/>
    </source>
</evidence>
<dbReference type="InterPro" id="IPR027417">
    <property type="entry name" value="P-loop_NTPase"/>
</dbReference>
<protein>
    <recommendedName>
        <fullName evidence="3">ATP-dependent DNA helicase</fullName>
    </recommendedName>
</protein>
<evidence type="ECO:0000313" key="1">
    <source>
        <dbReference type="EMBL" id="KAJ3567668.1"/>
    </source>
</evidence>
<gene>
    <name evidence="1" type="ORF">NP233_g6215</name>
</gene>
<name>A0AAD5VRE2_9AGAR</name>
<dbReference type="SUPFAM" id="SSF52540">
    <property type="entry name" value="P-loop containing nucleoside triphosphate hydrolases"/>
    <property type="match status" value="1"/>
</dbReference>
<comment type="caution">
    <text evidence="1">The sequence shown here is derived from an EMBL/GenBank/DDBJ whole genome shotgun (WGS) entry which is preliminary data.</text>
</comment>
<reference evidence="1" key="1">
    <citation type="submission" date="2022-07" db="EMBL/GenBank/DDBJ databases">
        <title>Genome Sequence of Leucocoprinus birnbaumii.</title>
        <authorList>
            <person name="Buettner E."/>
        </authorList>
    </citation>
    <scope>NUCLEOTIDE SEQUENCE</scope>
    <source>
        <strain evidence="1">VT141</strain>
    </source>
</reference>
<dbReference type="Proteomes" id="UP001213000">
    <property type="component" value="Unassembled WGS sequence"/>
</dbReference>
<evidence type="ECO:0000313" key="2">
    <source>
        <dbReference type="Proteomes" id="UP001213000"/>
    </source>
</evidence>
<dbReference type="InterPro" id="IPR051055">
    <property type="entry name" value="PIF1_helicase"/>
</dbReference>
<keyword evidence="2" id="KW-1185">Reference proteome</keyword>
<dbReference type="PANTHER" id="PTHR47642">
    <property type="entry name" value="ATP-DEPENDENT DNA HELICASE"/>
    <property type="match status" value="1"/>
</dbReference>
<accession>A0AAD5VRE2</accession>
<dbReference type="CDD" id="cd18809">
    <property type="entry name" value="SF1_C_RecD"/>
    <property type="match status" value="1"/>
</dbReference>
<dbReference type="AlphaFoldDB" id="A0AAD5VRE2"/>